<accession>A0ABQ9GPI5</accession>
<dbReference type="EMBL" id="JARBHB010000010">
    <property type="protein sequence ID" value="KAJ8873948.1"/>
    <property type="molecule type" value="Genomic_DNA"/>
</dbReference>
<evidence type="ECO:0000256" key="1">
    <source>
        <dbReference type="SAM" id="MobiDB-lite"/>
    </source>
</evidence>
<dbReference type="Proteomes" id="UP001159363">
    <property type="component" value="Chromosome 9"/>
</dbReference>
<feature type="region of interest" description="Disordered" evidence="1">
    <location>
        <begin position="247"/>
        <end position="272"/>
    </location>
</feature>
<keyword evidence="3" id="KW-1185">Reference proteome</keyword>
<protein>
    <submittedName>
        <fullName evidence="2">Uncharacterized protein</fullName>
    </submittedName>
</protein>
<sequence>MACITEPLQHSPGNISKNPGKTELRMARQGIEPGSSQMRVQRFTTGPPHLVLKLKGMARLLAFHLGEPGLIPGGVAPGFSLVGTAPDDATGRRVFSGIFSYKQAIKTKNQIWRRRFPLTSKTENFRAAKRVQSPAGPPDFRKRESCRTMPLVGGFSRGSPVTPAPSFRRCSIFASITLIGSQDIAVNRPDLFTSPHYVEKNTTYQAANILIEMSTEQHRNARVEYTGDPRENPPTNGIARYEYNVRKSGSGPAQHSGMRVSLTTPPLRPPFT</sequence>
<proteinExistence type="predicted"/>
<gene>
    <name evidence="2" type="ORF">PR048_024787</name>
</gene>
<evidence type="ECO:0000313" key="2">
    <source>
        <dbReference type="EMBL" id="KAJ8873948.1"/>
    </source>
</evidence>
<reference evidence="2 3" key="1">
    <citation type="submission" date="2023-02" db="EMBL/GenBank/DDBJ databases">
        <title>LHISI_Scaffold_Assembly.</title>
        <authorList>
            <person name="Stuart O.P."/>
            <person name="Cleave R."/>
            <person name="Magrath M.J.L."/>
            <person name="Mikheyev A.S."/>
        </authorList>
    </citation>
    <scope>NUCLEOTIDE SEQUENCE [LARGE SCALE GENOMIC DNA]</scope>
    <source>
        <strain evidence="2">Daus_M_001</strain>
        <tissue evidence="2">Leg muscle</tissue>
    </source>
</reference>
<feature type="region of interest" description="Disordered" evidence="1">
    <location>
        <begin position="1"/>
        <end position="21"/>
    </location>
</feature>
<comment type="caution">
    <text evidence="2">The sequence shown here is derived from an EMBL/GenBank/DDBJ whole genome shotgun (WGS) entry which is preliminary data.</text>
</comment>
<evidence type="ECO:0000313" key="3">
    <source>
        <dbReference type="Proteomes" id="UP001159363"/>
    </source>
</evidence>
<organism evidence="2 3">
    <name type="scientific">Dryococelus australis</name>
    <dbReference type="NCBI Taxonomy" id="614101"/>
    <lineage>
        <taxon>Eukaryota</taxon>
        <taxon>Metazoa</taxon>
        <taxon>Ecdysozoa</taxon>
        <taxon>Arthropoda</taxon>
        <taxon>Hexapoda</taxon>
        <taxon>Insecta</taxon>
        <taxon>Pterygota</taxon>
        <taxon>Neoptera</taxon>
        <taxon>Polyneoptera</taxon>
        <taxon>Phasmatodea</taxon>
        <taxon>Verophasmatodea</taxon>
        <taxon>Anareolatae</taxon>
        <taxon>Phasmatidae</taxon>
        <taxon>Eurycanthinae</taxon>
        <taxon>Dryococelus</taxon>
    </lineage>
</organism>
<name>A0ABQ9GPI5_9NEOP</name>